<reference evidence="1 2" key="1">
    <citation type="submission" date="2021-04" db="EMBL/GenBank/DDBJ databases">
        <authorList>
            <person name="De Guttry C."/>
            <person name="Zahm M."/>
            <person name="Klopp C."/>
            <person name="Cabau C."/>
            <person name="Louis A."/>
            <person name="Berthelot C."/>
            <person name="Parey E."/>
            <person name="Roest Crollius H."/>
            <person name="Montfort J."/>
            <person name="Robinson-Rechavi M."/>
            <person name="Bucao C."/>
            <person name="Bouchez O."/>
            <person name="Gislard M."/>
            <person name="Lluch J."/>
            <person name="Milhes M."/>
            <person name="Lampietro C."/>
            <person name="Lopez Roques C."/>
            <person name="Donnadieu C."/>
            <person name="Braasch I."/>
            <person name="Desvignes T."/>
            <person name="Postlethwait J."/>
            <person name="Bobe J."/>
            <person name="Wedekind C."/>
            <person name="Guiguen Y."/>
        </authorList>
    </citation>
    <scope>NUCLEOTIDE SEQUENCE [LARGE SCALE GENOMIC DNA]</scope>
    <source>
        <strain evidence="1">Cs_M1</strain>
        <tissue evidence="1">Blood</tissue>
    </source>
</reference>
<dbReference type="EMBL" id="JAGTTL010000011">
    <property type="protein sequence ID" value="KAK6316459.1"/>
    <property type="molecule type" value="Genomic_DNA"/>
</dbReference>
<comment type="caution">
    <text evidence="1">The sequence shown here is derived from an EMBL/GenBank/DDBJ whole genome shotgun (WGS) entry which is preliminary data.</text>
</comment>
<gene>
    <name evidence="1" type="ORF">J4Q44_G00139830</name>
</gene>
<accession>A0AAN8QUM0</accession>
<evidence type="ECO:0000313" key="2">
    <source>
        <dbReference type="Proteomes" id="UP001356427"/>
    </source>
</evidence>
<dbReference type="Proteomes" id="UP001356427">
    <property type="component" value="Unassembled WGS sequence"/>
</dbReference>
<evidence type="ECO:0000313" key="1">
    <source>
        <dbReference type="EMBL" id="KAK6316459.1"/>
    </source>
</evidence>
<keyword evidence="2" id="KW-1185">Reference proteome</keyword>
<protein>
    <submittedName>
        <fullName evidence="1">Uncharacterized protein</fullName>
    </submittedName>
</protein>
<name>A0AAN8QUM0_9TELE</name>
<proteinExistence type="predicted"/>
<dbReference type="AlphaFoldDB" id="A0AAN8QUM0"/>
<sequence>MDINQQRGIQTRRHTKVCQLLLVCYADHRYHPPPLPLQLKSHRPLHYGQDFTRPIPLMYITGNLFNHHALQNHSGYGYGEHQHARGYTHWTWGSARSLPHI</sequence>
<organism evidence="1 2">
    <name type="scientific">Coregonus suidteri</name>
    <dbReference type="NCBI Taxonomy" id="861788"/>
    <lineage>
        <taxon>Eukaryota</taxon>
        <taxon>Metazoa</taxon>
        <taxon>Chordata</taxon>
        <taxon>Craniata</taxon>
        <taxon>Vertebrata</taxon>
        <taxon>Euteleostomi</taxon>
        <taxon>Actinopterygii</taxon>
        <taxon>Neopterygii</taxon>
        <taxon>Teleostei</taxon>
        <taxon>Protacanthopterygii</taxon>
        <taxon>Salmoniformes</taxon>
        <taxon>Salmonidae</taxon>
        <taxon>Coregoninae</taxon>
        <taxon>Coregonus</taxon>
    </lineage>
</organism>